<evidence type="ECO:0000313" key="3">
    <source>
        <dbReference type="EMBL" id="UOQ51951.1"/>
    </source>
</evidence>
<dbReference type="SUPFAM" id="SSF81296">
    <property type="entry name" value="E set domains"/>
    <property type="match status" value="2"/>
</dbReference>
<proteinExistence type="predicted"/>
<dbReference type="EMBL" id="CP095049">
    <property type="protein sequence ID" value="UOQ51951.1"/>
    <property type="molecule type" value="Genomic_DNA"/>
</dbReference>
<sequence length="1278" mass="130814">MRTLSFMQHALAKWLLLLLFVSGLTWPAWASDGPGPKRGPDLSLAQALNPDGTLRPGTTGSFDALGYQLSTTEDGRPAFRPLNTTGAGDNRWQDGFGTPGTNGQVNVAVVAPNGDLYIGGQFSIAGKVIALNVARWNGTTWSALGSGVNNSVNALAISGTDVYVGGNFTQAGGQTANYIAKWNGSTWSGLGTGLNSSVSALAVAGNNLYVGGSFTTASGTTASRVAKWDGTNWSTLGTGTAEGVNGSVRALAATSTGRVYVGGDYTQAGGQAISYLAQWDGSTWSNVGTGVGGTGYRNVQALGLSSTNELYASGYFTQIGGVAANNIAKWNGTTWSALGTGLSSPAVRLALSATDELYLVGPAQAGGQNINGIARWNGTWAELPGAGLGNSNLQGIAVAGQRVYIAGDFIAAGGRPANRVTVWDGSTWAALGEGLNLPVRAVAVSGNTIYASYLFNSPAPAYYIVQWNGTSWVPVGEAFNSFVNVMAVDGNGQLYVGGEFTQIGSTAIKYLARWNGTTWNSLGDGVNNTVQALATSGSTLYAGGAFTTAGAVTASGVAKWDATTATWSRLGGGVRGQVRALAVAGSTLYVGGGLTGANGSGIPVNRVAKWDGAAWSALGTGVTTTGGGYSIVHTLATDSNGDLYVGGEFTTAGSLAANNIAKWSNSSWSTLGSGVNGPVIRLATNGTDLYVGGEFGTAGGQSAFYIAKWASSNWSPLGTGLNGSVLALTVGAGSKVYVGGSFTNVGDGSKVFPYLGIYSDAPAPTLTNFTPPNGPVGTNVTLTGTNFTSTTAVAFNGTLAPGFIVVSDTRITVNVPAGATTGPISVTTPSGTATSATSFTVTAPLPVVSGLSTAAELVGMPVTITGSNFTPGSTVSFGGVLAANVTYNSASSLTALIPAAAPAGASSVVVTTANGSSVGSPAFEVLHVYEGPVSTCPSTTAYVATGDGLWHYLRTANGRVVAALQDTRAALGTVTVSLQVSSPTAAVRQDGSGRKYLDRNFKITTSGGDFTGQLVNVRFYALLSELSHLQEADPTVTMTSLNTTQYRGANEDCDFNNNDFSTGEFRSLAAPASSPGANYPWFVAQVAVFNHFSEFYLTGSGSPLPVTLTSFTAKRQGAAVVLRWSTAQEKDNAYFIVETSSDGHNFRSLGRIAGHGTSSTPRHYEFTDAAVRATAPTLYYRLRQLDADGSVHLSPVRTIGMSEATQPLLLWPNPAREEVQVSGVAPKQLVQLLDGVGRVVASGISPEQGPLVLKIPAQLPAGIYTVRSSGGTSKLVVR</sequence>
<dbReference type="SUPFAM" id="SSF75011">
    <property type="entry name" value="3-carboxy-cis,cis-mucoante lactonizing enzyme"/>
    <property type="match status" value="1"/>
</dbReference>
<evidence type="ECO:0000256" key="1">
    <source>
        <dbReference type="SAM" id="SignalP"/>
    </source>
</evidence>
<organism evidence="3 4">
    <name type="scientific">Hymenobacter cellulosivorans</name>
    <dbReference type="NCBI Taxonomy" id="2932249"/>
    <lineage>
        <taxon>Bacteria</taxon>
        <taxon>Pseudomonadati</taxon>
        <taxon>Bacteroidota</taxon>
        <taxon>Cytophagia</taxon>
        <taxon>Cytophagales</taxon>
        <taxon>Hymenobacteraceae</taxon>
        <taxon>Hymenobacter</taxon>
    </lineage>
</organism>
<gene>
    <name evidence="3" type="ORF">MUN80_19575</name>
</gene>
<dbReference type="RefSeq" id="WP_244715477.1">
    <property type="nucleotide sequence ID" value="NZ_CP095049.1"/>
</dbReference>
<protein>
    <submittedName>
        <fullName evidence="3">IPT/TIG domain-containing protein</fullName>
    </submittedName>
</protein>
<feature type="domain" description="Rax2-like C-terminal" evidence="2">
    <location>
        <begin position="141"/>
        <end position="309"/>
    </location>
</feature>
<feature type="chain" id="PRO_5045621641" evidence="1">
    <location>
        <begin position="31"/>
        <end position="1278"/>
    </location>
</feature>
<accession>A0ABY4F5M8</accession>
<dbReference type="InterPro" id="IPR013783">
    <property type="entry name" value="Ig-like_fold"/>
</dbReference>
<dbReference type="PANTHER" id="PTHR31778">
    <property type="entry name" value="BUD SITE SELECTION PROTEIN RAX2"/>
    <property type="match status" value="1"/>
</dbReference>
<dbReference type="Pfam" id="PF12768">
    <property type="entry name" value="Rax2"/>
    <property type="match status" value="2"/>
</dbReference>
<keyword evidence="4" id="KW-1185">Reference proteome</keyword>
<dbReference type="PANTHER" id="PTHR31778:SF2">
    <property type="entry name" value="BUD SITE SELECTION PROTEIN RAX2"/>
    <property type="match status" value="1"/>
</dbReference>
<dbReference type="InterPro" id="IPR011043">
    <property type="entry name" value="Gal_Oxase/kelch_b-propeller"/>
</dbReference>
<dbReference type="Proteomes" id="UP000831785">
    <property type="component" value="Chromosome"/>
</dbReference>
<dbReference type="InterPro" id="IPR024982">
    <property type="entry name" value="Rax2-like_C"/>
</dbReference>
<evidence type="ECO:0000313" key="4">
    <source>
        <dbReference type="Proteomes" id="UP000831785"/>
    </source>
</evidence>
<feature type="signal peptide" evidence="1">
    <location>
        <begin position="1"/>
        <end position="30"/>
    </location>
</feature>
<keyword evidence="1" id="KW-0732">Signal</keyword>
<evidence type="ECO:0000259" key="2">
    <source>
        <dbReference type="Pfam" id="PF12768"/>
    </source>
</evidence>
<name>A0ABY4F5M8_9BACT</name>
<feature type="domain" description="Rax2-like C-terminal" evidence="2">
    <location>
        <begin position="521"/>
        <end position="598"/>
    </location>
</feature>
<dbReference type="SUPFAM" id="SSF50965">
    <property type="entry name" value="Galactose oxidase, central domain"/>
    <property type="match status" value="3"/>
</dbReference>
<dbReference type="Gene3D" id="2.60.40.10">
    <property type="entry name" value="Immunoglobulins"/>
    <property type="match status" value="2"/>
</dbReference>
<dbReference type="InterPro" id="IPR014756">
    <property type="entry name" value="Ig_E-set"/>
</dbReference>
<reference evidence="3 4" key="1">
    <citation type="submission" date="2022-04" db="EMBL/GenBank/DDBJ databases">
        <title>Hymenobacter sp. isolated from the air.</title>
        <authorList>
            <person name="Won M."/>
            <person name="Lee C.-M."/>
            <person name="Woen H.-Y."/>
            <person name="Kwon S.-W."/>
        </authorList>
    </citation>
    <scope>NUCLEOTIDE SEQUENCE [LARGE SCALE GENOMIC DNA]</scope>
    <source>
        <strain evidence="4">5116 S-27</strain>
    </source>
</reference>
<dbReference type="CDD" id="cd00102">
    <property type="entry name" value="IPT"/>
    <property type="match status" value="1"/>
</dbReference>